<keyword evidence="1" id="KW-0812">Transmembrane</keyword>
<sequence>MRVLQLLCWKQHLSSLSGCARAVCAFVFLVYVSPGGADRSWPVWMVHFAALFSHHAIVAFRAFLCLDECLGVVSWLSVDASLLMRCWPELDAWRLFVAEWFGVRLMLEAPSELQIRIRAFPCCWNVFLFSLGFVAELLPCAVYKPIIFSLFGSSPIFFVLDVIRKCKPDAFPLASDTSRQLFSSWADVCGWCCSACPTTFAEHFVDGRAGDDVQSTPMGSWVRGLASSAWSLLDDSGDGILGEFFFSPLLPIRCRCGGCGRHPVKM</sequence>
<comment type="caution">
    <text evidence="2">The sequence shown here is derived from an EMBL/GenBank/DDBJ whole genome shotgun (WGS) entry which is preliminary data.</text>
</comment>
<dbReference type="Proteomes" id="UP001279734">
    <property type="component" value="Unassembled WGS sequence"/>
</dbReference>
<feature type="transmembrane region" description="Helical" evidence="1">
    <location>
        <begin position="12"/>
        <end position="32"/>
    </location>
</feature>
<reference evidence="2" key="1">
    <citation type="submission" date="2023-05" db="EMBL/GenBank/DDBJ databases">
        <title>Nepenthes gracilis genome sequencing.</title>
        <authorList>
            <person name="Fukushima K."/>
        </authorList>
    </citation>
    <scope>NUCLEOTIDE SEQUENCE</scope>
    <source>
        <strain evidence="2">SING2019-196</strain>
    </source>
</reference>
<gene>
    <name evidence="2" type="ORF">Nepgr_014811</name>
</gene>
<proteinExistence type="predicted"/>
<evidence type="ECO:0000313" key="2">
    <source>
        <dbReference type="EMBL" id="GMH12970.1"/>
    </source>
</evidence>
<accession>A0AAD3SLL8</accession>
<keyword evidence="1" id="KW-1133">Transmembrane helix</keyword>
<keyword evidence="1" id="KW-0472">Membrane</keyword>
<name>A0AAD3SLL8_NEPGR</name>
<feature type="transmembrane region" description="Helical" evidence="1">
    <location>
        <begin position="44"/>
        <end position="64"/>
    </location>
</feature>
<evidence type="ECO:0000256" key="1">
    <source>
        <dbReference type="SAM" id="Phobius"/>
    </source>
</evidence>
<dbReference type="EMBL" id="BSYO01000012">
    <property type="protein sequence ID" value="GMH12970.1"/>
    <property type="molecule type" value="Genomic_DNA"/>
</dbReference>
<evidence type="ECO:0008006" key="4">
    <source>
        <dbReference type="Google" id="ProtNLM"/>
    </source>
</evidence>
<evidence type="ECO:0000313" key="3">
    <source>
        <dbReference type="Proteomes" id="UP001279734"/>
    </source>
</evidence>
<dbReference type="AlphaFoldDB" id="A0AAD3SLL8"/>
<keyword evidence="3" id="KW-1185">Reference proteome</keyword>
<organism evidence="2 3">
    <name type="scientific">Nepenthes gracilis</name>
    <name type="common">Slender pitcher plant</name>
    <dbReference type="NCBI Taxonomy" id="150966"/>
    <lineage>
        <taxon>Eukaryota</taxon>
        <taxon>Viridiplantae</taxon>
        <taxon>Streptophyta</taxon>
        <taxon>Embryophyta</taxon>
        <taxon>Tracheophyta</taxon>
        <taxon>Spermatophyta</taxon>
        <taxon>Magnoliopsida</taxon>
        <taxon>eudicotyledons</taxon>
        <taxon>Gunneridae</taxon>
        <taxon>Pentapetalae</taxon>
        <taxon>Caryophyllales</taxon>
        <taxon>Nepenthaceae</taxon>
        <taxon>Nepenthes</taxon>
    </lineage>
</organism>
<protein>
    <recommendedName>
        <fullName evidence="4">Transmembrane protein</fullName>
    </recommendedName>
</protein>